<sequence>MDSSTTESPLDVLSRAATMLQDNAPLPPSYDEARFHLKCKEMAAVAATNGGKWKRERRSRPATATPPAYPLKTAQISQHPEPIDMSTRKIRGSPPSYSQTISAGYINRPPTTTNSPITPTPTTNNNSVTIEADTGTAADLDSSMPVIDEHFRRSLGKHYQSVFSSSATPTSAASAASASASASRPRITSNGHTTDDSSSDSADNARSALSVDEHFAKALGETWLKLQQKEKSMTNGNSSSLSSSSSSSSTMTITTTTNAPLVLVPSSVSDHALLRVNRIEP</sequence>
<gene>
    <name evidence="2" type="ORF">LSTR_LSTR007341</name>
</gene>
<dbReference type="Proteomes" id="UP000291343">
    <property type="component" value="Unassembled WGS sequence"/>
</dbReference>
<organism evidence="2 3">
    <name type="scientific">Laodelphax striatellus</name>
    <name type="common">Small brown planthopper</name>
    <name type="synonym">Delphax striatella</name>
    <dbReference type="NCBI Taxonomy" id="195883"/>
    <lineage>
        <taxon>Eukaryota</taxon>
        <taxon>Metazoa</taxon>
        <taxon>Ecdysozoa</taxon>
        <taxon>Arthropoda</taxon>
        <taxon>Hexapoda</taxon>
        <taxon>Insecta</taxon>
        <taxon>Pterygota</taxon>
        <taxon>Neoptera</taxon>
        <taxon>Paraneoptera</taxon>
        <taxon>Hemiptera</taxon>
        <taxon>Auchenorrhyncha</taxon>
        <taxon>Fulgoroidea</taxon>
        <taxon>Delphacidae</taxon>
        <taxon>Criomorphinae</taxon>
        <taxon>Laodelphax</taxon>
    </lineage>
</organism>
<dbReference type="InterPro" id="IPR028184">
    <property type="entry name" value="VGLL4"/>
</dbReference>
<dbReference type="STRING" id="195883.A0A482WT36"/>
<dbReference type="OrthoDB" id="10040691at2759"/>
<dbReference type="EMBL" id="QKKF02026138">
    <property type="protein sequence ID" value="RZF36638.1"/>
    <property type="molecule type" value="Genomic_DNA"/>
</dbReference>
<dbReference type="InterPro" id="IPR006627">
    <property type="entry name" value="TDU_repeat"/>
</dbReference>
<dbReference type="PANTHER" id="PTHR17604:SF7">
    <property type="entry name" value="TONDU-DOMAIN-CONTAINING GROWTH INHIBITOR, ISOFORM A"/>
    <property type="match status" value="1"/>
</dbReference>
<keyword evidence="3" id="KW-1185">Reference proteome</keyword>
<dbReference type="InParanoid" id="A0A482WT36"/>
<feature type="compositionally biased region" description="Low complexity" evidence="1">
    <location>
        <begin position="106"/>
        <end position="127"/>
    </location>
</feature>
<evidence type="ECO:0000313" key="3">
    <source>
        <dbReference type="Proteomes" id="UP000291343"/>
    </source>
</evidence>
<dbReference type="PANTHER" id="PTHR17604">
    <property type="entry name" value="TRANSCRIPTION COFACTOR VESTIGIAL-LIKE PROTEIN 4"/>
    <property type="match status" value="1"/>
</dbReference>
<evidence type="ECO:0008006" key="4">
    <source>
        <dbReference type="Google" id="ProtNLM"/>
    </source>
</evidence>
<accession>A0A482WT36</accession>
<feature type="region of interest" description="Disordered" evidence="1">
    <location>
        <begin position="229"/>
        <end position="252"/>
    </location>
</feature>
<dbReference type="GO" id="GO:0001223">
    <property type="term" value="F:transcription coactivator binding"/>
    <property type="evidence" value="ECO:0007669"/>
    <property type="project" value="TreeGrafter"/>
</dbReference>
<dbReference type="AlphaFoldDB" id="A0A482WT36"/>
<protein>
    <recommendedName>
        <fullName evidence="4">Transcription cofactor vestigial-like protein 4</fullName>
    </recommendedName>
</protein>
<name>A0A482WT36_LAOST</name>
<reference evidence="2 3" key="1">
    <citation type="journal article" date="2017" name="Gigascience">
        <title>Genome sequence of the small brown planthopper, Laodelphax striatellus.</title>
        <authorList>
            <person name="Zhu J."/>
            <person name="Jiang F."/>
            <person name="Wang X."/>
            <person name="Yang P."/>
            <person name="Bao Y."/>
            <person name="Zhao W."/>
            <person name="Wang W."/>
            <person name="Lu H."/>
            <person name="Wang Q."/>
            <person name="Cui N."/>
            <person name="Li J."/>
            <person name="Chen X."/>
            <person name="Luo L."/>
            <person name="Yu J."/>
            <person name="Kang L."/>
            <person name="Cui F."/>
        </authorList>
    </citation>
    <scope>NUCLEOTIDE SEQUENCE [LARGE SCALE GENOMIC DNA]</scope>
    <source>
        <strain evidence="2">Lst14</strain>
    </source>
</reference>
<feature type="region of interest" description="Disordered" evidence="1">
    <location>
        <begin position="175"/>
        <end position="206"/>
    </location>
</feature>
<comment type="caution">
    <text evidence="2">The sequence shown here is derived from an EMBL/GenBank/DDBJ whole genome shotgun (WGS) entry which is preliminary data.</text>
</comment>
<evidence type="ECO:0000256" key="1">
    <source>
        <dbReference type="SAM" id="MobiDB-lite"/>
    </source>
</evidence>
<dbReference type="GO" id="GO:0045892">
    <property type="term" value="P:negative regulation of DNA-templated transcription"/>
    <property type="evidence" value="ECO:0007669"/>
    <property type="project" value="TreeGrafter"/>
</dbReference>
<feature type="region of interest" description="Disordered" evidence="1">
    <location>
        <begin position="46"/>
        <end position="129"/>
    </location>
</feature>
<proteinExistence type="predicted"/>
<evidence type="ECO:0000313" key="2">
    <source>
        <dbReference type="EMBL" id="RZF36638.1"/>
    </source>
</evidence>
<feature type="compositionally biased region" description="Low complexity" evidence="1">
    <location>
        <begin position="233"/>
        <end position="252"/>
    </location>
</feature>
<dbReference type="SMART" id="SM00711">
    <property type="entry name" value="TDU"/>
    <property type="match status" value="2"/>
</dbReference>
<feature type="compositionally biased region" description="Low complexity" evidence="1">
    <location>
        <begin position="175"/>
        <end position="186"/>
    </location>
</feature>